<dbReference type="Proteomes" id="UP001367508">
    <property type="component" value="Unassembled WGS sequence"/>
</dbReference>
<accession>A0AAN9LP07</accession>
<protein>
    <submittedName>
        <fullName evidence="2">Uncharacterized protein</fullName>
    </submittedName>
</protein>
<name>A0AAN9LP07_CANGL</name>
<evidence type="ECO:0000313" key="3">
    <source>
        <dbReference type="Proteomes" id="UP001367508"/>
    </source>
</evidence>
<gene>
    <name evidence="2" type="ORF">VNO77_20194</name>
</gene>
<comment type="caution">
    <text evidence="2">The sequence shown here is derived from an EMBL/GenBank/DDBJ whole genome shotgun (WGS) entry which is preliminary data.</text>
</comment>
<dbReference type="EMBL" id="JAYMYQ010000004">
    <property type="protein sequence ID" value="KAK7339522.1"/>
    <property type="molecule type" value="Genomic_DNA"/>
</dbReference>
<organism evidence="2 3">
    <name type="scientific">Canavalia gladiata</name>
    <name type="common">Sword bean</name>
    <name type="synonym">Dolichos gladiatus</name>
    <dbReference type="NCBI Taxonomy" id="3824"/>
    <lineage>
        <taxon>Eukaryota</taxon>
        <taxon>Viridiplantae</taxon>
        <taxon>Streptophyta</taxon>
        <taxon>Embryophyta</taxon>
        <taxon>Tracheophyta</taxon>
        <taxon>Spermatophyta</taxon>
        <taxon>Magnoliopsida</taxon>
        <taxon>eudicotyledons</taxon>
        <taxon>Gunneridae</taxon>
        <taxon>Pentapetalae</taxon>
        <taxon>rosids</taxon>
        <taxon>fabids</taxon>
        <taxon>Fabales</taxon>
        <taxon>Fabaceae</taxon>
        <taxon>Papilionoideae</taxon>
        <taxon>50 kb inversion clade</taxon>
        <taxon>NPAAA clade</taxon>
        <taxon>indigoferoid/millettioid clade</taxon>
        <taxon>Phaseoleae</taxon>
        <taxon>Canavalia</taxon>
    </lineage>
</organism>
<evidence type="ECO:0000313" key="2">
    <source>
        <dbReference type="EMBL" id="KAK7339522.1"/>
    </source>
</evidence>
<feature type="region of interest" description="Disordered" evidence="1">
    <location>
        <begin position="68"/>
        <end position="88"/>
    </location>
</feature>
<keyword evidence="3" id="KW-1185">Reference proteome</keyword>
<sequence>MRREIVLFLSTDVRSLDLDGDEQQSHQTVDGLLHALGLQKYAILFKGEKAWSSTHKNNAFDFECGGGFSDKREKGEGKPIGYTGINEK</sequence>
<evidence type="ECO:0000256" key="1">
    <source>
        <dbReference type="SAM" id="MobiDB-lite"/>
    </source>
</evidence>
<dbReference type="AlphaFoldDB" id="A0AAN9LP07"/>
<reference evidence="2 3" key="1">
    <citation type="submission" date="2024-01" db="EMBL/GenBank/DDBJ databases">
        <title>The genomes of 5 underutilized Papilionoideae crops provide insights into root nodulation and disease resistanc.</title>
        <authorList>
            <person name="Jiang F."/>
        </authorList>
    </citation>
    <scope>NUCLEOTIDE SEQUENCE [LARGE SCALE GENOMIC DNA]</scope>
    <source>
        <strain evidence="2">LVBAO_FW01</strain>
        <tissue evidence="2">Leaves</tissue>
    </source>
</reference>
<proteinExistence type="predicted"/>